<dbReference type="AlphaFoldDB" id="A0AA88RJK1"/>
<dbReference type="Pfam" id="PF14111">
    <property type="entry name" value="DUF4283"/>
    <property type="match status" value="1"/>
</dbReference>
<dbReference type="Proteomes" id="UP001187471">
    <property type="component" value="Unassembled WGS sequence"/>
</dbReference>
<protein>
    <recommendedName>
        <fullName evidence="1">DUF4283 domain-containing protein</fullName>
    </recommendedName>
</protein>
<gene>
    <name evidence="2" type="ORF">RJ640_017208</name>
</gene>
<dbReference type="InterPro" id="IPR025558">
    <property type="entry name" value="DUF4283"/>
</dbReference>
<organism evidence="2 3">
    <name type="scientific">Escallonia rubra</name>
    <dbReference type="NCBI Taxonomy" id="112253"/>
    <lineage>
        <taxon>Eukaryota</taxon>
        <taxon>Viridiplantae</taxon>
        <taxon>Streptophyta</taxon>
        <taxon>Embryophyta</taxon>
        <taxon>Tracheophyta</taxon>
        <taxon>Spermatophyta</taxon>
        <taxon>Magnoliopsida</taxon>
        <taxon>eudicotyledons</taxon>
        <taxon>Gunneridae</taxon>
        <taxon>Pentapetalae</taxon>
        <taxon>asterids</taxon>
        <taxon>campanulids</taxon>
        <taxon>Escalloniales</taxon>
        <taxon>Escalloniaceae</taxon>
        <taxon>Escallonia</taxon>
    </lineage>
</organism>
<proteinExistence type="predicted"/>
<evidence type="ECO:0000313" key="3">
    <source>
        <dbReference type="Proteomes" id="UP001187471"/>
    </source>
</evidence>
<accession>A0AA88RJK1</accession>
<comment type="caution">
    <text evidence="2">The sequence shown here is derived from an EMBL/GenBank/DDBJ whole genome shotgun (WGS) entry which is preliminary data.</text>
</comment>
<name>A0AA88RJK1_9ASTE</name>
<keyword evidence="3" id="KW-1185">Reference proteome</keyword>
<feature type="domain" description="DUF4283" evidence="1">
    <location>
        <begin position="84"/>
        <end position="162"/>
    </location>
</feature>
<evidence type="ECO:0000259" key="1">
    <source>
        <dbReference type="Pfam" id="PF14111"/>
    </source>
</evidence>
<dbReference type="EMBL" id="JAVXUO010000581">
    <property type="protein sequence ID" value="KAK2991053.1"/>
    <property type="molecule type" value="Genomic_DNA"/>
</dbReference>
<evidence type="ECO:0000313" key="2">
    <source>
        <dbReference type="EMBL" id="KAK2991053.1"/>
    </source>
</evidence>
<reference evidence="2" key="1">
    <citation type="submission" date="2022-12" db="EMBL/GenBank/DDBJ databases">
        <title>Draft genome assemblies for two species of Escallonia (Escalloniales).</title>
        <authorList>
            <person name="Chanderbali A."/>
            <person name="Dervinis C."/>
            <person name="Anghel I."/>
            <person name="Soltis D."/>
            <person name="Soltis P."/>
            <person name="Zapata F."/>
        </authorList>
    </citation>
    <scope>NUCLEOTIDE SEQUENCE</scope>
    <source>
        <strain evidence="2">UCBG92.1500</strain>
        <tissue evidence="2">Leaf</tissue>
    </source>
</reference>
<sequence>MSVIVNLVFSGFREVRWVEVGGLRIRDFAGIKLSLLITPQKSFLVVDSLTPWPDLPKSSLSSAREPGIDFVVNDESCEERLHFLKRCLLARIEDKMDTPSLLAEMQLRVDERWKRAGGALVSDLDGALFLFDFSSPSEASRILLEKEWVVNGARLLLDFWNPLGRGRVVATERRRVQSSNAGRQRVHQRVRRVEVNNRSSMQSDVIAELGLLRRRAQVSTEQEEGWGRRVRAGMGRPTKGRSLLWEGDEQRSVMDMRRDEAEAMGVVDRNLSLCTWFLYLANREEVGVEATAGFEAQH</sequence>